<evidence type="ECO:0000256" key="6">
    <source>
        <dbReference type="ARBA" id="ARBA00022679"/>
    </source>
</evidence>
<dbReference type="Pfam" id="PF19277">
    <property type="entry name" value="GPAT_C"/>
    <property type="match status" value="1"/>
</dbReference>
<dbReference type="AlphaFoldDB" id="A0A831ZSN4"/>
<dbReference type="InterPro" id="IPR041728">
    <property type="entry name" value="GPAT/DHAPAT_LPLAT"/>
</dbReference>
<comment type="subcellular location">
    <subcellularLocation>
        <location evidence="1">Endomembrane system</location>
        <topology evidence="1">Peripheral membrane protein</topology>
    </subcellularLocation>
</comment>
<dbReference type="InterPro" id="IPR045520">
    <property type="entry name" value="GPAT/DHAPAT_C"/>
</dbReference>
<dbReference type="PANTHER" id="PTHR12563">
    <property type="entry name" value="GLYCEROL-3-PHOSPHATE ACYLTRANSFERASE"/>
    <property type="match status" value="1"/>
</dbReference>
<evidence type="ECO:0000256" key="2">
    <source>
        <dbReference type="ARBA" id="ARBA00004765"/>
    </source>
</evidence>
<dbReference type="SUPFAM" id="SSF69593">
    <property type="entry name" value="Glycerol-3-phosphate (1)-acyltransferase"/>
    <property type="match status" value="1"/>
</dbReference>
<evidence type="ECO:0000256" key="9">
    <source>
        <dbReference type="ARBA" id="ARBA00048427"/>
    </source>
</evidence>
<dbReference type="CDD" id="cd07993">
    <property type="entry name" value="LPLAT_DHAPAT-like"/>
    <property type="match status" value="1"/>
</dbReference>
<reference evidence="11" key="1">
    <citation type="journal article" date="2020" name="mSystems">
        <title>Genome- and Community-Level Interaction Insights into Carbon Utilization and Element Cycling Functions of Hydrothermarchaeota in Hydrothermal Sediment.</title>
        <authorList>
            <person name="Zhou Z."/>
            <person name="Liu Y."/>
            <person name="Xu W."/>
            <person name="Pan J."/>
            <person name="Luo Z.H."/>
            <person name="Li M."/>
        </authorList>
    </citation>
    <scope>NUCLEOTIDE SEQUENCE [LARGE SCALE GENOMIC DNA]</scope>
    <source>
        <strain evidence="11">SpSt-456</strain>
    </source>
</reference>
<accession>A0A831ZSN4</accession>
<feature type="domain" description="Phospholipid/glycerol acyltransferase" evidence="10">
    <location>
        <begin position="376"/>
        <end position="503"/>
    </location>
</feature>
<evidence type="ECO:0000256" key="8">
    <source>
        <dbReference type="ARBA" id="ARBA00023315"/>
    </source>
</evidence>
<dbReference type="Pfam" id="PF01553">
    <property type="entry name" value="Acyltransferase"/>
    <property type="match status" value="1"/>
</dbReference>
<evidence type="ECO:0000313" key="11">
    <source>
        <dbReference type="EMBL" id="HFK97829.1"/>
    </source>
</evidence>
<dbReference type="SMART" id="SM00563">
    <property type="entry name" value="PlsC"/>
    <property type="match status" value="1"/>
</dbReference>
<dbReference type="InterPro" id="IPR022284">
    <property type="entry name" value="GPAT/DHAPAT"/>
</dbReference>
<proteinExistence type="inferred from homology"/>
<dbReference type="GO" id="GO:0004366">
    <property type="term" value="F:glycerol-3-phosphate O-acyltransferase activity"/>
    <property type="evidence" value="ECO:0007669"/>
    <property type="project" value="UniProtKB-EC"/>
</dbReference>
<evidence type="ECO:0000256" key="4">
    <source>
        <dbReference type="ARBA" id="ARBA00013113"/>
    </source>
</evidence>
<dbReference type="UniPathway" id="UPA00557">
    <property type="reaction ID" value="UER00612"/>
</dbReference>
<gene>
    <name evidence="11" type="ORF">ENS06_10995</name>
</gene>
<dbReference type="PANTHER" id="PTHR12563:SF17">
    <property type="entry name" value="DIHYDROXYACETONE PHOSPHATE ACYLTRANSFERASE"/>
    <property type="match status" value="1"/>
</dbReference>
<evidence type="ECO:0000259" key="10">
    <source>
        <dbReference type="SMART" id="SM00563"/>
    </source>
</evidence>
<dbReference type="GO" id="GO:0012505">
    <property type="term" value="C:endomembrane system"/>
    <property type="evidence" value="ECO:0007669"/>
    <property type="project" value="UniProtKB-SubCell"/>
</dbReference>
<evidence type="ECO:0000256" key="1">
    <source>
        <dbReference type="ARBA" id="ARBA00004184"/>
    </source>
</evidence>
<dbReference type="EMBL" id="DSTK01000034">
    <property type="protein sequence ID" value="HFK97829.1"/>
    <property type="molecule type" value="Genomic_DNA"/>
</dbReference>
<keyword evidence="6" id="KW-0808">Transferase</keyword>
<comment type="caution">
    <text evidence="11">The sequence shown here is derived from an EMBL/GenBank/DDBJ whole genome shotgun (WGS) entry which is preliminary data.</text>
</comment>
<evidence type="ECO:0000256" key="3">
    <source>
        <dbReference type="ARBA" id="ARBA00007937"/>
    </source>
</evidence>
<protein>
    <recommendedName>
        <fullName evidence="5">Glycerol-3-phosphate acyltransferase</fullName>
        <ecNumber evidence="4">2.3.1.15</ecNumber>
    </recommendedName>
</protein>
<comment type="pathway">
    <text evidence="2">Phospholipid metabolism; CDP-diacylglycerol biosynthesis; CDP-diacylglycerol from sn-glycerol 3-phosphate: step 1/3.</text>
</comment>
<comment type="similarity">
    <text evidence="3">Belongs to the GPAT/DAPAT family.</text>
</comment>
<dbReference type="GO" id="GO:0016024">
    <property type="term" value="P:CDP-diacylglycerol biosynthetic process"/>
    <property type="evidence" value="ECO:0007669"/>
    <property type="project" value="UniProtKB-UniPathway"/>
</dbReference>
<sequence>MMSTWFQSVKDALFGQRGTEKQRVQDDPFGFSIPSKPRFLLSPIIERLIAKTSIPDDQQKLLESLAQKGVIVYALRHRSQLDFVYVSLRLYQLGLPTPTYLFDLRPYFWQSRTYAAKIILRNVLKHLTRDGVPDPYENGYYRNMVTEGRSGLLFLLGEQGYYQRAVMVRHDPLEHLLDLQKETPRPIYVVPLVLLYSRAPRRERRGFWEIVFGNPENPGLVRKLVSFIRNYSFAAIEVGEPLDLSQVQSELSEDRWERRKQVFELRRSLIESGNEIRRAVVGPQIKSKLELKEIILHHPKLEAFMKRRAKASGEPVWKIRKEADEYLEEIAADYSYTLIQLGEKVLTWMWNNLFDGIEVDMESLHRVRKAARHNTLVYVPCHKSHIDYLILSYVLFRNNLYSPFIAAGKNLSFWPLGPIFRRGGAFFIRRTFKGARFYSEVFSLYVKTMVRFGHNIEFFIEGGRSRTGKMVLPKLGLLAILIQAVEEGFCDDLVFVPTSICYDRIPEEEVYVSEITGGVKKQESLGQLVRARRFLKKRYGRVYVRFAEPMSLQRYLERNRYDLKALPSKVRHAMYRDFAFRIISSINQASLVTSHALVSAALLSGSRKGTAKGQLLQTIQIFLEYLEQNGVRFSRSFQNYDVVIEDTIKDLVKSKLLERLKDEDDELEEEVFILDDEKRLTLEYYKNNILHFLLPAAFVSTSILRQETFRFSLGDVLDDLAFMKDFFKYEFVYDMDTRDHQLAKHVLDVFERLGWLRSLEPADNQPYMLTHRGLMAAQAFHGLIRNFFETYWLVLRSLRYVQKKPYAEKDLIKKVLSTGEKHFKMALIERPESISKIVCGNALAYFVEKGLLERRLDDSKGADKAVEKLEYCADRQQVQYYSRRISRLLRAPHLALQ</sequence>
<evidence type="ECO:0000256" key="7">
    <source>
        <dbReference type="ARBA" id="ARBA00023136"/>
    </source>
</evidence>
<keyword evidence="7" id="KW-0472">Membrane</keyword>
<evidence type="ECO:0000256" key="5">
    <source>
        <dbReference type="ARBA" id="ARBA00013432"/>
    </source>
</evidence>
<comment type="catalytic activity">
    <reaction evidence="9">
        <text>sn-glycerol 3-phosphate + an acyl-CoA = a 1-acyl-sn-glycero-3-phosphate + CoA</text>
        <dbReference type="Rhea" id="RHEA:15325"/>
        <dbReference type="ChEBI" id="CHEBI:57287"/>
        <dbReference type="ChEBI" id="CHEBI:57597"/>
        <dbReference type="ChEBI" id="CHEBI:57970"/>
        <dbReference type="ChEBI" id="CHEBI:58342"/>
        <dbReference type="EC" id="2.3.1.15"/>
    </reaction>
</comment>
<dbReference type="EC" id="2.3.1.15" evidence="4"/>
<keyword evidence="8" id="KW-0012">Acyltransferase</keyword>
<organism evidence="11">
    <name type="scientific">Desulfacinum infernum</name>
    <dbReference type="NCBI Taxonomy" id="35837"/>
    <lineage>
        <taxon>Bacteria</taxon>
        <taxon>Pseudomonadati</taxon>
        <taxon>Thermodesulfobacteriota</taxon>
        <taxon>Syntrophobacteria</taxon>
        <taxon>Syntrophobacterales</taxon>
        <taxon>Syntrophobacteraceae</taxon>
        <taxon>Desulfacinum</taxon>
    </lineage>
</organism>
<dbReference type="InterPro" id="IPR002123">
    <property type="entry name" value="Plipid/glycerol_acylTrfase"/>
</dbReference>
<name>A0A831ZSN4_9BACT</name>